<reference evidence="2 3" key="1">
    <citation type="submission" date="2017-09" db="EMBL/GenBank/DDBJ databases">
        <authorList>
            <person name="Lee N."/>
            <person name="Cho B.-K."/>
        </authorList>
    </citation>
    <scope>NUCLEOTIDE SEQUENCE [LARGE SCALE GENOMIC DNA]</scope>
    <source>
        <strain evidence="2 3">ATCC 27467</strain>
    </source>
</reference>
<evidence type="ECO:0000313" key="2">
    <source>
        <dbReference type="EMBL" id="QEU83051.1"/>
    </source>
</evidence>
<gene>
    <name evidence="2" type="ORF">CP968_21085</name>
</gene>
<sequence length="445" mass="44499">MAPLWQQCCQSARKVDNGQVNRGTDGRADGAEGRTAAYGRAGVRGGANLPALRGHNEALLLDLVRGAGPTGLGRAELAARTGLTPQAVSKIAARLAAEGLLADAGRAASTGGKPRTLLRLAPQARHALGVHLDRDELRAVRVDLAGAVLARTGGPLDFGAGPEAAAGAVVRAVVRLADPSGPPLLGVGVAAPGPLDHRTGVLGRVTGFPGWEGYPLREVLERRLGLPVVLDKDTNAGAALAGPARPAASAGEAGAREASAREFSAREAGARELIARAAGDPVGPAGPAAAPAPFAATGPADSVYLHVGTGLGAGLRLGGRIHRGVRSAAGEFGHQVLRLDGPPCRCGARGCAEVLCLDAVARGDLPGAARILGEGAANLVALLDVDHVLLGGRVVASAPEVFVAGVRAVLEARSLTPDPPAVAPAPGEVAQGAAELCLAPFFGRA</sequence>
<dbReference type="InterPro" id="IPR000600">
    <property type="entry name" value="ROK"/>
</dbReference>
<evidence type="ECO:0000313" key="3">
    <source>
        <dbReference type="Proteomes" id="UP000326831"/>
    </source>
</evidence>
<dbReference type="SUPFAM" id="SSF46785">
    <property type="entry name" value="Winged helix' DNA-binding domain"/>
    <property type="match status" value="1"/>
</dbReference>
<proteinExistence type="inferred from homology"/>
<accession>A0A5P2UZY7</accession>
<protein>
    <submittedName>
        <fullName evidence="2">ROK family protein</fullName>
    </submittedName>
</protein>
<dbReference type="InterPro" id="IPR036388">
    <property type="entry name" value="WH-like_DNA-bd_sf"/>
</dbReference>
<dbReference type="PANTHER" id="PTHR18964">
    <property type="entry name" value="ROK (REPRESSOR, ORF, KINASE) FAMILY"/>
    <property type="match status" value="1"/>
</dbReference>
<dbReference type="Proteomes" id="UP000326831">
    <property type="component" value="Chromosome"/>
</dbReference>
<dbReference type="InterPro" id="IPR036390">
    <property type="entry name" value="WH_DNA-bd_sf"/>
</dbReference>
<dbReference type="SUPFAM" id="SSF53067">
    <property type="entry name" value="Actin-like ATPase domain"/>
    <property type="match status" value="2"/>
</dbReference>
<dbReference type="PROSITE" id="PS01125">
    <property type="entry name" value="ROK"/>
    <property type="match status" value="1"/>
</dbReference>
<dbReference type="EMBL" id="CP023701">
    <property type="protein sequence ID" value="QEU83051.1"/>
    <property type="molecule type" value="Genomic_DNA"/>
</dbReference>
<dbReference type="InterPro" id="IPR049874">
    <property type="entry name" value="ROK_cs"/>
</dbReference>
<name>A0A5P2UZY7_9ACTN</name>
<dbReference type="InterPro" id="IPR043129">
    <property type="entry name" value="ATPase_NBD"/>
</dbReference>
<dbReference type="Gene3D" id="1.10.10.10">
    <property type="entry name" value="Winged helix-like DNA-binding domain superfamily/Winged helix DNA-binding domain"/>
    <property type="match status" value="1"/>
</dbReference>
<dbReference type="AlphaFoldDB" id="A0A5P2UZY7"/>
<keyword evidence="3" id="KW-1185">Reference proteome</keyword>
<comment type="similarity">
    <text evidence="1">Belongs to the ROK (NagC/XylR) family.</text>
</comment>
<evidence type="ECO:0000256" key="1">
    <source>
        <dbReference type="ARBA" id="ARBA00006479"/>
    </source>
</evidence>
<dbReference type="Pfam" id="PF00480">
    <property type="entry name" value="ROK"/>
    <property type="match status" value="1"/>
</dbReference>
<dbReference type="KEGG" id="ssub:CP968_21085"/>
<dbReference type="Gene3D" id="3.30.420.40">
    <property type="match status" value="3"/>
</dbReference>
<dbReference type="OrthoDB" id="4083144at2"/>
<dbReference type="PANTHER" id="PTHR18964:SF173">
    <property type="entry name" value="GLUCOKINASE"/>
    <property type="match status" value="1"/>
</dbReference>
<organism evidence="2 3">
    <name type="scientific">Streptomyces subrutilus</name>
    <dbReference type="NCBI Taxonomy" id="36818"/>
    <lineage>
        <taxon>Bacteria</taxon>
        <taxon>Bacillati</taxon>
        <taxon>Actinomycetota</taxon>
        <taxon>Actinomycetes</taxon>
        <taxon>Kitasatosporales</taxon>
        <taxon>Streptomycetaceae</taxon>
        <taxon>Streptomyces</taxon>
    </lineage>
</organism>